<dbReference type="WBParaSite" id="nRc.2.0.1.t44340-RA">
    <property type="protein sequence ID" value="nRc.2.0.1.t44340-RA"/>
    <property type="gene ID" value="nRc.2.0.1.g44340"/>
</dbReference>
<dbReference type="Proteomes" id="UP000887565">
    <property type="component" value="Unplaced"/>
</dbReference>
<sequence length="155" mass="17555">MHGHHRPTELTAFLHYAAHLKMILNINYLYATQTYFAAINLEILTKDWWQAPITSQYQHRKNNIQPGVAKRCKYRGLYCPNPHKVVLRDGPVTDDDDRLGALLPPSEKGTSIAVREECDFDNIDILGERPSVFEFLGEAMLTAASSSESAIKQIN</sequence>
<proteinExistence type="predicted"/>
<evidence type="ECO:0000313" key="2">
    <source>
        <dbReference type="WBParaSite" id="nRc.2.0.1.t44340-RA"/>
    </source>
</evidence>
<evidence type="ECO:0000313" key="1">
    <source>
        <dbReference type="Proteomes" id="UP000887565"/>
    </source>
</evidence>
<name>A0A915L0V1_ROMCU</name>
<accession>A0A915L0V1</accession>
<organism evidence="1 2">
    <name type="scientific">Romanomermis culicivorax</name>
    <name type="common">Nematode worm</name>
    <dbReference type="NCBI Taxonomy" id="13658"/>
    <lineage>
        <taxon>Eukaryota</taxon>
        <taxon>Metazoa</taxon>
        <taxon>Ecdysozoa</taxon>
        <taxon>Nematoda</taxon>
        <taxon>Enoplea</taxon>
        <taxon>Dorylaimia</taxon>
        <taxon>Mermithida</taxon>
        <taxon>Mermithoidea</taxon>
        <taxon>Mermithidae</taxon>
        <taxon>Romanomermis</taxon>
    </lineage>
</organism>
<protein>
    <submittedName>
        <fullName evidence="2">Uncharacterized protein</fullName>
    </submittedName>
</protein>
<dbReference type="AlphaFoldDB" id="A0A915L0V1"/>
<keyword evidence="1" id="KW-1185">Reference proteome</keyword>
<reference evidence="2" key="1">
    <citation type="submission" date="2022-11" db="UniProtKB">
        <authorList>
            <consortium name="WormBaseParasite"/>
        </authorList>
    </citation>
    <scope>IDENTIFICATION</scope>
</reference>